<evidence type="ECO:0000256" key="1">
    <source>
        <dbReference type="SAM" id="Phobius"/>
    </source>
</evidence>
<gene>
    <name evidence="2" type="ORF">AOQ84DRAFT_184188</name>
</gene>
<keyword evidence="1" id="KW-1133">Transmembrane helix</keyword>
<keyword evidence="3" id="KW-1185">Reference proteome</keyword>
<protein>
    <submittedName>
        <fullName evidence="2">Uncharacterized protein</fullName>
    </submittedName>
</protein>
<dbReference type="EMBL" id="KV749024">
    <property type="protein sequence ID" value="OCL11612.1"/>
    <property type="molecule type" value="Genomic_DNA"/>
</dbReference>
<reference evidence="2 3" key="1">
    <citation type="journal article" date="2016" name="Nat. Commun.">
        <title>Ectomycorrhizal ecology is imprinted in the genome of the dominant symbiotic fungus Cenococcum geophilum.</title>
        <authorList>
            <consortium name="DOE Joint Genome Institute"/>
            <person name="Peter M."/>
            <person name="Kohler A."/>
            <person name="Ohm R.A."/>
            <person name="Kuo A."/>
            <person name="Krutzmann J."/>
            <person name="Morin E."/>
            <person name="Arend M."/>
            <person name="Barry K.W."/>
            <person name="Binder M."/>
            <person name="Choi C."/>
            <person name="Clum A."/>
            <person name="Copeland A."/>
            <person name="Grisel N."/>
            <person name="Haridas S."/>
            <person name="Kipfer T."/>
            <person name="LaButti K."/>
            <person name="Lindquist E."/>
            <person name="Lipzen A."/>
            <person name="Maire R."/>
            <person name="Meier B."/>
            <person name="Mihaltcheva S."/>
            <person name="Molinier V."/>
            <person name="Murat C."/>
            <person name="Poggeler S."/>
            <person name="Quandt C.A."/>
            <person name="Sperisen C."/>
            <person name="Tritt A."/>
            <person name="Tisserant E."/>
            <person name="Crous P.W."/>
            <person name="Henrissat B."/>
            <person name="Nehls U."/>
            <person name="Egli S."/>
            <person name="Spatafora J.W."/>
            <person name="Grigoriev I.V."/>
            <person name="Martin F.M."/>
        </authorList>
    </citation>
    <scope>NUCLEOTIDE SEQUENCE [LARGE SCALE GENOMIC DNA]</scope>
    <source>
        <strain evidence="2 3">CBS 207.34</strain>
    </source>
</reference>
<dbReference type="Proteomes" id="UP000250140">
    <property type="component" value="Unassembled WGS sequence"/>
</dbReference>
<accession>A0A8E2JWD1</accession>
<keyword evidence="1" id="KW-0472">Membrane</keyword>
<name>A0A8E2JWD1_9PEZI</name>
<keyword evidence="1" id="KW-0812">Transmembrane</keyword>
<organism evidence="2 3">
    <name type="scientific">Glonium stellatum</name>
    <dbReference type="NCBI Taxonomy" id="574774"/>
    <lineage>
        <taxon>Eukaryota</taxon>
        <taxon>Fungi</taxon>
        <taxon>Dikarya</taxon>
        <taxon>Ascomycota</taxon>
        <taxon>Pezizomycotina</taxon>
        <taxon>Dothideomycetes</taxon>
        <taxon>Pleosporomycetidae</taxon>
        <taxon>Gloniales</taxon>
        <taxon>Gloniaceae</taxon>
        <taxon>Glonium</taxon>
    </lineage>
</organism>
<proteinExistence type="predicted"/>
<evidence type="ECO:0000313" key="2">
    <source>
        <dbReference type="EMBL" id="OCL11612.1"/>
    </source>
</evidence>
<feature type="transmembrane region" description="Helical" evidence="1">
    <location>
        <begin position="6"/>
        <end position="24"/>
    </location>
</feature>
<evidence type="ECO:0000313" key="3">
    <source>
        <dbReference type="Proteomes" id="UP000250140"/>
    </source>
</evidence>
<sequence>MYPCSFLFMWIKLSFTTVFFPVIIKKIETSISIMQKLHSGKKFSLESQLISNVKLAPYSWNLPIVVKVATKGRIIWVIA</sequence>
<dbReference type="AlphaFoldDB" id="A0A8E2JWD1"/>